<feature type="domain" description="DEAD-box helicase OB fold" evidence="2">
    <location>
        <begin position="32"/>
        <end position="114"/>
    </location>
</feature>
<dbReference type="EMBL" id="JBBWWR010000021">
    <property type="protein sequence ID" value="KAK8937817.1"/>
    <property type="molecule type" value="Genomic_DNA"/>
</dbReference>
<keyword evidence="1 3" id="KW-0547">Nucleotide-binding</keyword>
<dbReference type="Pfam" id="PF07717">
    <property type="entry name" value="OB_NTP_bind"/>
    <property type="match status" value="1"/>
</dbReference>
<sequence length="174" mass="19673">MWVSESGIGIDCPVDVQSSLRHRKGEQDYRSLRKALCKGYGNQLAERMIHHNGFRTLGYRSQLVQVHPSSALETNEDGRLSDYVVYHELISTSRPFMRNVCAVDMAWVMPIMKKLEKMDVYKLSGGLEAAITKPVEHEAHPQANKVINSSGTGDSVERKIQAARERYLARKGKK</sequence>
<keyword evidence="4" id="KW-1185">Reference proteome</keyword>
<accession>A0ABR2LE73</accession>
<reference evidence="3 4" key="1">
    <citation type="journal article" date="2022" name="Nat. Plants">
        <title>Genomes of leafy and leafless Platanthera orchids illuminate the evolution of mycoheterotrophy.</title>
        <authorList>
            <person name="Li M.H."/>
            <person name="Liu K.W."/>
            <person name="Li Z."/>
            <person name="Lu H.C."/>
            <person name="Ye Q.L."/>
            <person name="Zhang D."/>
            <person name="Wang J.Y."/>
            <person name="Li Y.F."/>
            <person name="Zhong Z.M."/>
            <person name="Liu X."/>
            <person name="Yu X."/>
            <person name="Liu D.K."/>
            <person name="Tu X.D."/>
            <person name="Liu B."/>
            <person name="Hao Y."/>
            <person name="Liao X.Y."/>
            <person name="Jiang Y.T."/>
            <person name="Sun W.H."/>
            <person name="Chen J."/>
            <person name="Chen Y.Q."/>
            <person name="Ai Y."/>
            <person name="Zhai J.W."/>
            <person name="Wu S.S."/>
            <person name="Zhou Z."/>
            <person name="Hsiao Y.Y."/>
            <person name="Wu W.L."/>
            <person name="Chen Y.Y."/>
            <person name="Lin Y.F."/>
            <person name="Hsu J.L."/>
            <person name="Li C.Y."/>
            <person name="Wang Z.W."/>
            <person name="Zhao X."/>
            <person name="Zhong W.Y."/>
            <person name="Ma X.K."/>
            <person name="Ma L."/>
            <person name="Huang J."/>
            <person name="Chen G.Z."/>
            <person name="Huang M.Z."/>
            <person name="Huang L."/>
            <person name="Peng D.H."/>
            <person name="Luo Y.B."/>
            <person name="Zou S.Q."/>
            <person name="Chen S.P."/>
            <person name="Lan S."/>
            <person name="Tsai W.C."/>
            <person name="Van de Peer Y."/>
            <person name="Liu Z.J."/>
        </authorList>
    </citation>
    <scope>NUCLEOTIDE SEQUENCE [LARGE SCALE GENOMIC DNA]</scope>
    <source>
        <strain evidence="3">Lor288</strain>
    </source>
</reference>
<evidence type="ECO:0000313" key="4">
    <source>
        <dbReference type="Proteomes" id="UP001412067"/>
    </source>
</evidence>
<organism evidence="3 4">
    <name type="scientific">Platanthera guangdongensis</name>
    <dbReference type="NCBI Taxonomy" id="2320717"/>
    <lineage>
        <taxon>Eukaryota</taxon>
        <taxon>Viridiplantae</taxon>
        <taxon>Streptophyta</taxon>
        <taxon>Embryophyta</taxon>
        <taxon>Tracheophyta</taxon>
        <taxon>Spermatophyta</taxon>
        <taxon>Magnoliopsida</taxon>
        <taxon>Liliopsida</taxon>
        <taxon>Asparagales</taxon>
        <taxon>Orchidaceae</taxon>
        <taxon>Orchidoideae</taxon>
        <taxon>Orchideae</taxon>
        <taxon>Orchidinae</taxon>
        <taxon>Platanthera</taxon>
    </lineage>
</organism>
<evidence type="ECO:0000259" key="2">
    <source>
        <dbReference type="Pfam" id="PF07717"/>
    </source>
</evidence>
<gene>
    <name evidence="3" type="ORF">KSP40_PGU001609</name>
</gene>
<comment type="caution">
    <text evidence="3">The sequence shown here is derived from an EMBL/GenBank/DDBJ whole genome shotgun (WGS) entry which is preliminary data.</text>
</comment>
<evidence type="ECO:0000256" key="1">
    <source>
        <dbReference type="ARBA" id="ARBA00022806"/>
    </source>
</evidence>
<dbReference type="Proteomes" id="UP001412067">
    <property type="component" value="Unassembled WGS sequence"/>
</dbReference>
<keyword evidence="1 3" id="KW-0378">Hydrolase</keyword>
<name>A0ABR2LE73_9ASPA</name>
<keyword evidence="1 3" id="KW-0347">Helicase</keyword>
<dbReference type="GO" id="GO:0004386">
    <property type="term" value="F:helicase activity"/>
    <property type="evidence" value="ECO:0007669"/>
    <property type="project" value="UniProtKB-KW"/>
</dbReference>
<protein>
    <submittedName>
        <fullName evidence="3">Pre-mRNA-splicing factor ATP-dependent RNA helicase</fullName>
    </submittedName>
</protein>
<keyword evidence="1 3" id="KW-0067">ATP-binding</keyword>
<proteinExistence type="predicted"/>
<dbReference type="InterPro" id="IPR011709">
    <property type="entry name" value="DEAD-box_helicase_OB_fold"/>
</dbReference>
<evidence type="ECO:0000313" key="3">
    <source>
        <dbReference type="EMBL" id="KAK8937817.1"/>
    </source>
</evidence>